<dbReference type="CDD" id="cd17040">
    <property type="entry name" value="Ubl_MoaD_like"/>
    <property type="match status" value="1"/>
</dbReference>
<dbReference type="AlphaFoldDB" id="A0A947D8C8"/>
<keyword evidence="2" id="KW-1185">Reference proteome</keyword>
<dbReference type="InterPro" id="IPR003749">
    <property type="entry name" value="ThiS/MoaD-like"/>
</dbReference>
<dbReference type="EMBL" id="JAHHZF010000015">
    <property type="protein sequence ID" value="MBT9292861.1"/>
    <property type="molecule type" value="Genomic_DNA"/>
</dbReference>
<protein>
    <submittedName>
        <fullName evidence="1">MoaD/ThiS family protein</fullName>
    </submittedName>
</protein>
<dbReference type="InterPro" id="IPR012675">
    <property type="entry name" value="Beta-grasp_dom_sf"/>
</dbReference>
<dbReference type="InterPro" id="IPR016155">
    <property type="entry name" value="Mopterin_synth/thiamin_S_b"/>
</dbReference>
<dbReference type="RefSeq" id="WP_261971355.1">
    <property type="nucleotide sequence ID" value="NZ_JAHHZF010000015.1"/>
</dbReference>
<dbReference type="Gene3D" id="3.10.20.30">
    <property type="match status" value="1"/>
</dbReference>
<gene>
    <name evidence="1" type="ORF">KL771_25595</name>
</gene>
<name>A0A947D8C8_9HYPH</name>
<evidence type="ECO:0000313" key="2">
    <source>
        <dbReference type="Proteomes" id="UP000766595"/>
    </source>
</evidence>
<proteinExistence type="predicted"/>
<accession>A0A947D8C8</accession>
<sequence>MTEDGPAAGERAGGAGGAPPALVRLSPLLVNLFPGAAALLTIEGVGTVADLVAALDARHPGMAARICDESPAIRRHMNVFVDGARASLATPIRPGADIFILTAISGG</sequence>
<organism evidence="1 2">
    <name type="scientific">Prosthecodimorpha staleyi</name>
    <dbReference type="NCBI Taxonomy" id="2840188"/>
    <lineage>
        <taxon>Bacteria</taxon>
        <taxon>Pseudomonadati</taxon>
        <taxon>Pseudomonadota</taxon>
        <taxon>Alphaproteobacteria</taxon>
        <taxon>Hyphomicrobiales</taxon>
        <taxon>Ancalomicrobiaceae</taxon>
        <taxon>Prosthecodimorpha</taxon>
    </lineage>
</organism>
<dbReference type="SUPFAM" id="SSF54285">
    <property type="entry name" value="MoaD/ThiS"/>
    <property type="match status" value="1"/>
</dbReference>
<evidence type="ECO:0000313" key="1">
    <source>
        <dbReference type="EMBL" id="MBT9292861.1"/>
    </source>
</evidence>
<reference evidence="1 2" key="1">
    <citation type="submission" date="2021-06" db="EMBL/GenBank/DDBJ databases">
        <authorList>
            <person name="Grouzdev D.S."/>
            <person name="Koziaeva V."/>
        </authorList>
    </citation>
    <scope>NUCLEOTIDE SEQUENCE [LARGE SCALE GENOMIC DNA]</scope>
    <source>
        <strain evidence="1 2">22</strain>
    </source>
</reference>
<dbReference type="Proteomes" id="UP000766595">
    <property type="component" value="Unassembled WGS sequence"/>
</dbReference>
<comment type="caution">
    <text evidence="1">The sequence shown here is derived from an EMBL/GenBank/DDBJ whole genome shotgun (WGS) entry which is preliminary data.</text>
</comment>
<dbReference type="Pfam" id="PF02597">
    <property type="entry name" value="ThiS"/>
    <property type="match status" value="1"/>
</dbReference>